<sequence>MKYHPSRGCITIYPRFRSWLLLTVPCFVSTLCSVHVTANWSEIRKGLLTPSNDANARWQRIRIIAPPTSHFMNTRTTNNKYSP</sequence>
<dbReference type="EMBL" id="ML769446">
    <property type="protein sequence ID" value="KAE9401406.1"/>
    <property type="molecule type" value="Genomic_DNA"/>
</dbReference>
<dbReference type="AlphaFoldDB" id="A0A6A4HTB5"/>
<evidence type="ECO:0000313" key="1">
    <source>
        <dbReference type="EMBL" id="KAE9401406.1"/>
    </source>
</evidence>
<gene>
    <name evidence="1" type="ORF">BT96DRAFT_607015</name>
</gene>
<proteinExistence type="predicted"/>
<protein>
    <submittedName>
        <fullName evidence="1">Uncharacterized protein</fullName>
    </submittedName>
</protein>
<evidence type="ECO:0000313" key="2">
    <source>
        <dbReference type="Proteomes" id="UP000799118"/>
    </source>
</evidence>
<accession>A0A6A4HTB5</accession>
<organism evidence="1 2">
    <name type="scientific">Gymnopus androsaceus JB14</name>
    <dbReference type="NCBI Taxonomy" id="1447944"/>
    <lineage>
        <taxon>Eukaryota</taxon>
        <taxon>Fungi</taxon>
        <taxon>Dikarya</taxon>
        <taxon>Basidiomycota</taxon>
        <taxon>Agaricomycotina</taxon>
        <taxon>Agaricomycetes</taxon>
        <taxon>Agaricomycetidae</taxon>
        <taxon>Agaricales</taxon>
        <taxon>Marasmiineae</taxon>
        <taxon>Omphalotaceae</taxon>
        <taxon>Gymnopus</taxon>
    </lineage>
</organism>
<keyword evidence="2" id="KW-1185">Reference proteome</keyword>
<reference evidence="1" key="1">
    <citation type="journal article" date="2019" name="Environ. Microbiol.">
        <title>Fungal ecological strategies reflected in gene transcription - a case study of two litter decomposers.</title>
        <authorList>
            <person name="Barbi F."/>
            <person name="Kohler A."/>
            <person name="Barry K."/>
            <person name="Baskaran P."/>
            <person name="Daum C."/>
            <person name="Fauchery L."/>
            <person name="Ihrmark K."/>
            <person name="Kuo A."/>
            <person name="LaButti K."/>
            <person name="Lipzen A."/>
            <person name="Morin E."/>
            <person name="Grigoriev I.V."/>
            <person name="Henrissat B."/>
            <person name="Lindahl B."/>
            <person name="Martin F."/>
        </authorList>
    </citation>
    <scope>NUCLEOTIDE SEQUENCE</scope>
    <source>
        <strain evidence="1">JB14</strain>
    </source>
</reference>
<name>A0A6A4HTB5_9AGAR</name>
<dbReference type="Proteomes" id="UP000799118">
    <property type="component" value="Unassembled WGS sequence"/>
</dbReference>